<evidence type="ECO:0000256" key="1">
    <source>
        <dbReference type="ARBA" id="ARBA00023015"/>
    </source>
</evidence>
<dbReference type="PANTHER" id="PTHR46796">
    <property type="entry name" value="HTH-TYPE TRANSCRIPTIONAL ACTIVATOR RHAS-RELATED"/>
    <property type="match status" value="1"/>
</dbReference>
<evidence type="ECO:0000313" key="6">
    <source>
        <dbReference type="Proteomes" id="UP000306985"/>
    </source>
</evidence>
<organism evidence="5 6">
    <name type="scientific">Nakamurella flava</name>
    <dbReference type="NCBI Taxonomy" id="2576308"/>
    <lineage>
        <taxon>Bacteria</taxon>
        <taxon>Bacillati</taxon>
        <taxon>Actinomycetota</taxon>
        <taxon>Actinomycetes</taxon>
        <taxon>Nakamurellales</taxon>
        <taxon>Nakamurellaceae</taxon>
        <taxon>Nakamurella</taxon>
    </lineage>
</organism>
<keyword evidence="2" id="KW-0238">DNA-binding</keyword>
<feature type="domain" description="HTH araC/xylS-type" evidence="4">
    <location>
        <begin position="189"/>
        <end position="291"/>
    </location>
</feature>
<keyword evidence="6" id="KW-1185">Reference proteome</keyword>
<comment type="caution">
    <text evidence="5">The sequence shown here is derived from an EMBL/GenBank/DDBJ whole genome shotgun (WGS) entry which is preliminary data.</text>
</comment>
<dbReference type="Gene3D" id="1.10.10.60">
    <property type="entry name" value="Homeodomain-like"/>
    <property type="match status" value="1"/>
</dbReference>
<name>A0A4U6QMM7_9ACTN</name>
<dbReference type="InterPro" id="IPR050204">
    <property type="entry name" value="AraC_XylS_family_regulators"/>
</dbReference>
<reference evidence="5 6" key="1">
    <citation type="submission" date="2019-05" db="EMBL/GenBank/DDBJ databases">
        <title>Nakamurella sp. N5BH11, whole genome shotgun sequence.</title>
        <authorList>
            <person name="Tuo L."/>
        </authorList>
    </citation>
    <scope>NUCLEOTIDE SEQUENCE [LARGE SCALE GENOMIC DNA]</scope>
    <source>
        <strain evidence="5 6">N5BH11</strain>
    </source>
</reference>
<sequence length="293" mass="31058">MAKSTGAAEGPAGMAISYVDTGDFALAQVDFRNVLRFTNRGADSVVIDTVLDGSIEMESERTPQRYSAGDVFVATQPGVVWPGRTEGVRLHAVTLSAALLRDVAGDEDGAGGPGAVPFADTVPHPGGLARWRNAARLVDELVGEPEAASPLVVDSAGRLLAATALSLFPRSSAEPSRRAGADAHSPALRRAITFIESCPDVPLTVGDIARAAYVSPRAVQIAFRRHLDTTPMNYLRRVRLDRAHADLQAAQPGDGATVTAIAARWGFGSPSRFAADYRRAYGRSPQQTLRGMR</sequence>
<accession>A0A4U6QMM7</accession>
<dbReference type="Pfam" id="PF12833">
    <property type="entry name" value="HTH_18"/>
    <property type="match status" value="1"/>
</dbReference>
<protein>
    <submittedName>
        <fullName evidence="5">Helix-turn-helix domain-containing protein</fullName>
    </submittedName>
</protein>
<dbReference type="AlphaFoldDB" id="A0A4U6QMM7"/>
<keyword evidence="3" id="KW-0804">Transcription</keyword>
<dbReference type="SMART" id="SM00342">
    <property type="entry name" value="HTH_ARAC"/>
    <property type="match status" value="1"/>
</dbReference>
<proteinExistence type="predicted"/>
<evidence type="ECO:0000256" key="3">
    <source>
        <dbReference type="ARBA" id="ARBA00023163"/>
    </source>
</evidence>
<evidence type="ECO:0000256" key="2">
    <source>
        <dbReference type="ARBA" id="ARBA00023125"/>
    </source>
</evidence>
<dbReference type="PANTHER" id="PTHR46796:SF12">
    <property type="entry name" value="HTH-TYPE DNA-BINDING TRANSCRIPTIONAL ACTIVATOR EUTR"/>
    <property type="match status" value="1"/>
</dbReference>
<dbReference type="Proteomes" id="UP000306985">
    <property type="component" value="Unassembled WGS sequence"/>
</dbReference>
<gene>
    <name evidence="5" type="ORF">FDO65_10270</name>
</gene>
<dbReference type="EMBL" id="SZZH01000001">
    <property type="protein sequence ID" value="TKV61900.1"/>
    <property type="molecule type" value="Genomic_DNA"/>
</dbReference>
<dbReference type="GO" id="GO:0043565">
    <property type="term" value="F:sequence-specific DNA binding"/>
    <property type="evidence" value="ECO:0007669"/>
    <property type="project" value="InterPro"/>
</dbReference>
<dbReference type="SUPFAM" id="SSF46689">
    <property type="entry name" value="Homeodomain-like"/>
    <property type="match status" value="2"/>
</dbReference>
<evidence type="ECO:0000313" key="5">
    <source>
        <dbReference type="EMBL" id="TKV61900.1"/>
    </source>
</evidence>
<dbReference type="InterPro" id="IPR018060">
    <property type="entry name" value="HTH_AraC"/>
</dbReference>
<dbReference type="InterPro" id="IPR009057">
    <property type="entry name" value="Homeodomain-like_sf"/>
</dbReference>
<evidence type="ECO:0000259" key="4">
    <source>
        <dbReference type="PROSITE" id="PS01124"/>
    </source>
</evidence>
<dbReference type="GO" id="GO:0003700">
    <property type="term" value="F:DNA-binding transcription factor activity"/>
    <property type="evidence" value="ECO:0007669"/>
    <property type="project" value="InterPro"/>
</dbReference>
<keyword evidence="1" id="KW-0805">Transcription regulation</keyword>
<dbReference type="PROSITE" id="PS01124">
    <property type="entry name" value="HTH_ARAC_FAMILY_2"/>
    <property type="match status" value="1"/>
</dbReference>